<dbReference type="SUPFAM" id="SSF51430">
    <property type="entry name" value="NAD(P)-linked oxidoreductase"/>
    <property type="match status" value="1"/>
</dbReference>
<comment type="caution">
    <text evidence="3">The sequence shown here is derived from an EMBL/GenBank/DDBJ whole genome shotgun (WGS) entry which is preliminary data.</text>
</comment>
<evidence type="ECO:0000313" key="3">
    <source>
        <dbReference type="EMBL" id="TQF02596.1"/>
    </source>
</evidence>
<dbReference type="GO" id="GO:0005737">
    <property type="term" value="C:cytoplasm"/>
    <property type="evidence" value="ECO:0007669"/>
    <property type="project" value="TreeGrafter"/>
</dbReference>
<evidence type="ECO:0000259" key="2">
    <source>
        <dbReference type="Pfam" id="PF00248"/>
    </source>
</evidence>
<dbReference type="OrthoDB" id="9768793at2"/>
<proteinExistence type="predicted"/>
<dbReference type="Pfam" id="PF00248">
    <property type="entry name" value="Aldo_ket_red"/>
    <property type="match status" value="1"/>
</dbReference>
<keyword evidence="1" id="KW-0560">Oxidoreductase</keyword>
<protein>
    <submittedName>
        <fullName evidence="3">Aldo/keto reductase</fullName>
    </submittedName>
</protein>
<dbReference type="RefSeq" id="WP_141633287.1">
    <property type="nucleotide sequence ID" value="NZ_VIGB01000003.1"/>
</dbReference>
<reference evidence="3 4" key="1">
    <citation type="submission" date="2019-06" db="EMBL/GenBank/DDBJ databases">
        <title>Description of Kitasatospora acidophila sp. nov. isolated from pine grove soil, and reclassification of Streptomyces novaecaesareae to Kitasatospora novaeceasareae comb. nov.</title>
        <authorList>
            <person name="Kim M.J."/>
        </authorList>
    </citation>
    <scope>NUCLEOTIDE SEQUENCE [LARGE SCALE GENOMIC DNA]</scope>
    <source>
        <strain evidence="3 4">MMS16-CNU292</strain>
    </source>
</reference>
<accession>A0A540W0P9</accession>
<dbReference type="PANTHER" id="PTHR43625:SF40">
    <property type="entry name" value="ALDO-KETO REDUCTASE YAKC [NADP(+)]"/>
    <property type="match status" value="1"/>
</dbReference>
<keyword evidence="4" id="KW-1185">Reference proteome</keyword>
<sequence length="330" mass="36561">MLKTRTLGRHGLAVSELGLGCMGMSQWYGATDDAESTATIHRALELGYTLFDTAEAYGPYDNEELLGRALAGRREQAVIATKFGFPMKLKDGSTAEADSRPEHITEVVEASLKRLGTDYIDVLYQHRLDPKVPIEEVVGAMGELVRQGKVRYLGLCEVGAKTIRRAHAVHPLSVVQAEFSVWERNLEDEVIPVLRELGIGLVGFCPLGRGFLTGGVKRAEEYPEDDFRHFDPRLQGANYDQNMAIAAKIKEVATRHDLTPAQLAIAWTLHQGDDVVPIPGTKRRTYLEENTRSAEVVLDSELLAEIEAAVRADAVAGPRYNERMMAFIDR</sequence>
<dbReference type="InterPro" id="IPR036812">
    <property type="entry name" value="NAD(P)_OxRdtase_dom_sf"/>
</dbReference>
<dbReference type="InterPro" id="IPR050791">
    <property type="entry name" value="Aldo-Keto_reductase"/>
</dbReference>
<dbReference type="EMBL" id="VIGB01000003">
    <property type="protein sequence ID" value="TQF02596.1"/>
    <property type="molecule type" value="Genomic_DNA"/>
</dbReference>
<evidence type="ECO:0000256" key="1">
    <source>
        <dbReference type="ARBA" id="ARBA00023002"/>
    </source>
</evidence>
<dbReference type="AlphaFoldDB" id="A0A540W0P9"/>
<organism evidence="3 4">
    <name type="scientific">Kitasatospora acidiphila</name>
    <dbReference type="NCBI Taxonomy" id="2567942"/>
    <lineage>
        <taxon>Bacteria</taxon>
        <taxon>Bacillati</taxon>
        <taxon>Actinomycetota</taxon>
        <taxon>Actinomycetes</taxon>
        <taxon>Kitasatosporales</taxon>
        <taxon>Streptomycetaceae</taxon>
        <taxon>Kitasatospora</taxon>
    </lineage>
</organism>
<gene>
    <name evidence="3" type="ORF">E6W39_10390</name>
</gene>
<dbReference type="PANTHER" id="PTHR43625">
    <property type="entry name" value="AFLATOXIN B1 ALDEHYDE REDUCTASE"/>
    <property type="match status" value="1"/>
</dbReference>
<dbReference type="InterPro" id="IPR023210">
    <property type="entry name" value="NADP_OxRdtase_dom"/>
</dbReference>
<dbReference type="Proteomes" id="UP000319103">
    <property type="component" value="Unassembled WGS sequence"/>
</dbReference>
<dbReference type="Gene3D" id="3.20.20.100">
    <property type="entry name" value="NADP-dependent oxidoreductase domain"/>
    <property type="match status" value="1"/>
</dbReference>
<dbReference type="CDD" id="cd19076">
    <property type="entry name" value="AKR_AKR13A_13D"/>
    <property type="match status" value="1"/>
</dbReference>
<feature type="domain" description="NADP-dependent oxidoreductase" evidence="2">
    <location>
        <begin position="16"/>
        <end position="309"/>
    </location>
</feature>
<evidence type="ECO:0000313" key="4">
    <source>
        <dbReference type="Proteomes" id="UP000319103"/>
    </source>
</evidence>
<name>A0A540W0P9_9ACTN</name>
<dbReference type="GO" id="GO:0016491">
    <property type="term" value="F:oxidoreductase activity"/>
    <property type="evidence" value="ECO:0007669"/>
    <property type="project" value="UniProtKB-KW"/>
</dbReference>